<accession>I4AGX9</accession>
<evidence type="ECO:0000313" key="3">
    <source>
        <dbReference type="Proteomes" id="UP000006054"/>
    </source>
</evidence>
<proteinExistence type="predicted"/>
<name>I4AGX9_BERLS</name>
<reference evidence="3" key="1">
    <citation type="submission" date="2012-06" db="EMBL/GenBank/DDBJ databases">
        <title>The complete genome of Flexibacter litoralis DSM 6794.</title>
        <authorList>
            <person name="Lucas S."/>
            <person name="Copeland A."/>
            <person name="Lapidus A."/>
            <person name="Glavina del Rio T."/>
            <person name="Dalin E."/>
            <person name="Tice H."/>
            <person name="Bruce D."/>
            <person name="Goodwin L."/>
            <person name="Pitluck S."/>
            <person name="Peters L."/>
            <person name="Ovchinnikova G."/>
            <person name="Lu M."/>
            <person name="Kyrpides N."/>
            <person name="Mavromatis K."/>
            <person name="Ivanova N."/>
            <person name="Brettin T."/>
            <person name="Detter J.C."/>
            <person name="Han C."/>
            <person name="Larimer F."/>
            <person name="Land M."/>
            <person name="Hauser L."/>
            <person name="Markowitz V."/>
            <person name="Cheng J.-F."/>
            <person name="Hugenholtz P."/>
            <person name="Woyke T."/>
            <person name="Wu D."/>
            <person name="Spring S."/>
            <person name="Lang E."/>
            <person name="Kopitz M."/>
            <person name="Brambilla E."/>
            <person name="Klenk H.-P."/>
            <person name="Eisen J.A."/>
        </authorList>
    </citation>
    <scope>NUCLEOTIDE SEQUENCE [LARGE SCALE GENOMIC DNA]</scope>
    <source>
        <strain evidence="3">ATCC 23117 / DSM 6794 / NBRC 15988 / NCIMB 1366 / Sio-4</strain>
    </source>
</reference>
<organism evidence="2 3">
    <name type="scientific">Bernardetia litoralis (strain ATCC 23117 / DSM 6794 / NBRC 15988 / NCIMB 1366 / Fx l1 / Sio-4)</name>
    <name type="common">Flexibacter litoralis</name>
    <dbReference type="NCBI Taxonomy" id="880071"/>
    <lineage>
        <taxon>Bacteria</taxon>
        <taxon>Pseudomonadati</taxon>
        <taxon>Bacteroidota</taxon>
        <taxon>Cytophagia</taxon>
        <taxon>Cytophagales</taxon>
        <taxon>Bernardetiaceae</taxon>
        <taxon>Bernardetia</taxon>
    </lineage>
</organism>
<protein>
    <recommendedName>
        <fullName evidence="4">Lipoprotein</fullName>
    </recommendedName>
</protein>
<keyword evidence="1" id="KW-0732">Signal</keyword>
<evidence type="ECO:0000313" key="2">
    <source>
        <dbReference type="EMBL" id="AFM03214.1"/>
    </source>
</evidence>
<evidence type="ECO:0008006" key="4">
    <source>
        <dbReference type="Google" id="ProtNLM"/>
    </source>
</evidence>
<dbReference type="AlphaFoldDB" id="I4AGX9"/>
<dbReference type="RefSeq" id="WP_014796672.1">
    <property type="nucleotide sequence ID" value="NC_018018.1"/>
</dbReference>
<dbReference type="STRING" id="880071.Fleli_0754"/>
<dbReference type="KEGG" id="fli:Fleli_0754"/>
<dbReference type="HOGENOM" id="CLU_1803484_0_0_10"/>
<dbReference type="OrthoDB" id="852230at2"/>
<sequence length="150" mass="17327" precursor="true">MKIYHLKLTNLFCLALLFGFGLFSCQSNTNSGIENQEIRIAEEEQEVEVSFMLSNVEDDINGMQSTIKATINGKETEVTKATNCTLAEKEEYESMKVPTDATWACKCWWAGAGENFYALKKDNKVEFYGKEIYEQMEEKYDKWELLKILE</sequence>
<gene>
    <name evidence="2" type="ordered locus">Fleli_0754</name>
</gene>
<dbReference type="EMBL" id="CP003345">
    <property type="protein sequence ID" value="AFM03214.1"/>
    <property type="molecule type" value="Genomic_DNA"/>
</dbReference>
<evidence type="ECO:0000256" key="1">
    <source>
        <dbReference type="SAM" id="SignalP"/>
    </source>
</evidence>
<keyword evidence="3" id="KW-1185">Reference proteome</keyword>
<dbReference type="Proteomes" id="UP000006054">
    <property type="component" value="Chromosome"/>
</dbReference>
<feature type="chain" id="PRO_5003685680" description="Lipoprotein" evidence="1">
    <location>
        <begin position="30"/>
        <end position="150"/>
    </location>
</feature>
<feature type="signal peptide" evidence="1">
    <location>
        <begin position="1"/>
        <end position="29"/>
    </location>
</feature>
<dbReference type="PROSITE" id="PS51257">
    <property type="entry name" value="PROKAR_LIPOPROTEIN"/>
    <property type="match status" value="1"/>
</dbReference>